<dbReference type="EMBL" id="JANPWB010000003">
    <property type="protein sequence ID" value="KAJ1197575.1"/>
    <property type="molecule type" value="Genomic_DNA"/>
</dbReference>
<comment type="caution">
    <text evidence="1">The sequence shown here is derived from an EMBL/GenBank/DDBJ whole genome shotgun (WGS) entry which is preliminary data.</text>
</comment>
<reference evidence="1" key="1">
    <citation type="journal article" date="2022" name="bioRxiv">
        <title>Sequencing and chromosome-scale assembly of the giantPleurodeles waltlgenome.</title>
        <authorList>
            <person name="Brown T."/>
            <person name="Elewa A."/>
            <person name="Iarovenko S."/>
            <person name="Subramanian E."/>
            <person name="Araus A.J."/>
            <person name="Petzold A."/>
            <person name="Susuki M."/>
            <person name="Suzuki K.-i.T."/>
            <person name="Hayashi T."/>
            <person name="Toyoda A."/>
            <person name="Oliveira C."/>
            <person name="Osipova E."/>
            <person name="Leigh N.D."/>
            <person name="Simon A."/>
            <person name="Yun M.H."/>
        </authorList>
    </citation>
    <scope>NUCLEOTIDE SEQUENCE</scope>
    <source>
        <strain evidence="1">20211129_DDA</strain>
        <tissue evidence="1">Liver</tissue>
    </source>
</reference>
<proteinExistence type="predicted"/>
<protein>
    <submittedName>
        <fullName evidence="1">Uncharacterized protein</fullName>
    </submittedName>
</protein>
<sequence>MAKTYLKCKERDRQCNTVDLKTCILSNKTALAPSATETMIRQFDLDRAALHQLVCHKARRCTTTQCIDEHGNKSNMLLYQLATRNIGSQFIPAVKGTLESLGTTAKTAEVFAAYYEQLYAHQSLPPFECDQQLLADIPISCLTRAQQKALEEPFTDDESGHP</sequence>
<dbReference type="Proteomes" id="UP001066276">
    <property type="component" value="Chromosome 2_1"/>
</dbReference>
<accession>A0AAV7VAB8</accession>
<name>A0AAV7VAB8_PLEWA</name>
<dbReference type="AlphaFoldDB" id="A0AAV7VAB8"/>
<keyword evidence="2" id="KW-1185">Reference proteome</keyword>
<organism evidence="1 2">
    <name type="scientific">Pleurodeles waltl</name>
    <name type="common">Iberian ribbed newt</name>
    <dbReference type="NCBI Taxonomy" id="8319"/>
    <lineage>
        <taxon>Eukaryota</taxon>
        <taxon>Metazoa</taxon>
        <taxon>Chordata</taxon>
        <taxon>Craniata</taxon>
        <taxon>Vertebrata</taxon>
        <taxon>Euteleostomi</taxon>
        <taxon>Amphibia</taxon>
        <taxon>Batrachia</taxon>
        <taxon>Caudata</taxon>
        <taxon>Salamandroidea</taxon>
        <taxon>Salamandridae</taxon>
        <taxon>Pleurodelinae</taxon>
        <taxon>Pleurodeles</taxon>
    </lineage>
</organism>
<gene>
    <name evidence="1" type="ORF">NDU88_001432</name>
</gene>
<evidence type="ECO:0000313" key="1">
    <source>
        <dbReference type="EMBL" id="KAJ1197575.1"/>
    </source>
</evidence>
<evidence type="ECO:0000313" key="2">
    <source>
        <dbReference type="Proteomes" id="UP001066276"/>
    </source>
</evidence>